<dbReference type="Pfam" id="PF13641">
    <property type="entry name" value="Glyco_tranf_2_3"/>
    <property type="match status" value="1"/>
</dbReference>
<keyword evidence="4" id="KW-0444">Lipid biosynthesis</keyword>
<feature type="transmembrane region" description="Helical" evidence="18">
    <location>
        <begin position="412"/>
        <end position="434"/>
    </location>
</feature>
<comment type="cofactor">
    <cofactor evidence="1">
        <name>Mg(2+)</name>
        <dbReference type="ChEBI" id="CHEBI:18420"/>
    </cofactor>
</comment>
<keyword evidence="6" id="KW-0808">Transferase</keyword>
<protein>
    <recommendedName>
        <fullName evidence="16">Beta-monoglucosyldiacylglycerol synthase</fullName>
        <ecNumber evidence="15">2.4.1.336</ecNumber>
    </recommendedName>
    <alternativeName>
        <fullName evidence="17">UDP-glucose:1,2-diacylglycerol 3-beta-D-glucosyltransferase</fullName>
    </alternativeName>
</protein>
<evidence type="ECO:0000256" key="12">
    <source>
        <dbReference type="ARBA" id="ARBA00023136"/>
    </source>
</evidence>
<comment type="subcellular location">
    <subcellularLocation>
        <location evidence="2">Membrane</location>
        <topology evidence="2">Multi-pass membrane protein</topology>
    </subcellularLocation>
</comment>
<reference evidence="19" key="1">
    <citation type="submission" date="2019-05" db="EMBL/GenBank/DDBJ databases">
        <title>Whole genome sequencing of Pseudanabaena catenata USMAC16.</title>
        <authorList>
            <person name="Khan Z."/>
            <person name="Omar W.M."/>
            <person name="Convey P."/>
            <person name="Merican F."/>
            <person name="Najimudin N."/>
        </authorList>
    </citation>
    <scope>NUCLEOTIDE SEQUENCE</scope>
    <source>
        <strain evidence="19">USMAC16</strain>
    </source>
</reference>
<evidence type="ECO:0000256" key="6">
    <source>
        <dbReference type="ARBA" id="ARBA00022679"/>
    </source>
</evidence>
<dbReference type="FunFam" id="3.90.550.10:FF:000164">
    <property type="entry name" value="Beta-(1-3)-glucosyl transferase"/>
    <property type="match status" value="1"/>
</dbReference>
<dbReference type="SUPFAM" id="SSF53448">
    <property type="entry name" value="Nucleotide-diphospho-sugar transferases"/>
    <property type="match status" value="1"/>
</dbReference>
<evidence type="ECO:0000313" key="20">
    <source>
        <dbReference type="Proteomes" id="UP001152872"/>
    </source>
</evidence>
<name>A0A9X4MDH7_9CYAN</name>
<evidence type="ECO:0000256" key="5">
    <source>
        <dbReference type="ARBA" id="ARBA00022676"/>
    </source>
</evidence>
<dbReference type="PANTHER" id="PTHR43867">
    <property type="entry name" value="CELLULOSE SYNTHASE CATALYTIC SUBUNIT A [UDP-FORMING]"/>
    <property type="match status" value="1"/>
</dbReference>
<keyword evidence="11" id="KW-0443">Lipid metabolism</keyword>
<sequence length="466" mass="52144">MHETEFRSSLQLEGDPRRLKMIIALVIVYGLTIGLHFAPWSRWLLLGLFSIQALRLIFAPPLPAIASVTSQATDLTHVSEHDSDHGSDHNPQNPSTDLPFFSLLASAKNEEAVIGNLVKNLCHLDYPSDRLEVWIVDDNSSDRTSEVLAVLQQKYPQLKTLRRGEGAQGGKSGALNQVLALTKGDIIGVFDADAQVPANVLRSLIPVFQSTRVGAVQLRKAIANADENWWTAGQSAEMALDWCLQDLRIRVGGTGELRGNGQFVRRTALDDCGGWNEQTITDDLDLTIRLHLCQWDIACLNFPSVREEGVLTLKQLWHQRNRWAEGGFQRYLDYGHLMLSGRMGFLKTFDASLFFINQYLLTIAFIPDTIAAFVLKQNPMLPAIAGFSLALSSVTMAFGLRRSYQMAWKDAIWKTVPGMIYMLHWIPVIASVTLRMCVIPKRLKWVKTQHQGAGENILEEVGLQEI</sequence>
<evidence type="ECO:0000256" key="7">
    <source>
        <dbReference type="ARBA" id="ARBA00022692"/>
    </source>
</evidence>
<evidence type="ECO:0000256" key="11">
    <source>
        <dbReference type="ARBA" id="ARBA00023098"/>
    </source>
</evidence>
<dbReference type="GO" id="GO:0016758">
    <property type="term" value="F:hexosyltransferase activity"/>
    <property type="evidence" value="ECO:0007669"/>
    <property type="project" value="UniProtKB-ARBA"/>
</dbReference>
<evidence type="ECO:0000256" key="2">
    <source>
        <dbReference type="ARBA" id="ARBA00004141"/>
    </source>
</evidence>
<proteinExistence type="inferred from homology"/>
<keyword evidence="5" id="KW-0328">Glycosyltransferase</keyword>
<dbReference type="GO" id="GO:0005886">
    <property type="term" value="C:plasma membrane"/>
    <property type="evidence" value="ECO:0007669"/>
    <property type="project" value="TreeGrafter"/>
</dbReference>
<dbReference type="EMBL" id="VBTY01000118">
    <property type="protein sequence ID" value="MDG3495686.1"/>
    <property type="molecule type" value="Genomic_DNA"/>
</dbReference>
<dbReference type="InterPro" id="IPR029044">
    <property type="entry name" value="Nucleotide-diphossugar_trans"/>
</dbReference>
<evidence type="ECO:0000256" key="17">
    <source>
        <dbReference type="ARBA" id="ARBA00078564"/>
    </source>
</evidence>
<dbReference type="AlphaFoldDB" id="A0A9X4MDH7"/>
<dbReference type="RefSeq" id="WP_009627823.1">
    <property type="nucleotide sequence ID" value="NZ_VBTY01000118.1"/>
</dbReference>
<keyword evidence="20" id="KW-1185">Reference proteome</keyword>
<evidence type="ECO:0000256" key="15">
    <source>
        <dbReference type="ARBA" id="ARBA00066964"/>
    </source>
</evidence>
<evidence type="ECO:0000256" key="9">
    <source>
        <dbReference type="ARBA" id="ARBA00022842"/>
    </source>
</evidence>
<dbReference type="PANTHER" id="PTHR43867:SF2">
    <property type="entry name" value="CELLULOSE SYNTHASE CATALYTIC SUBUNIT A [UDP-FORMING]"/>
    <property type="match status" value="1"/>
</dbReference>
<dbReference type="Proteomes" id="UP001152872">
    <property type="component" value="Unassembled WGS sequence"/>
</dbReference>
<dbReference type="InterPro" id="IPR050321">
    <property type="entry name" value="Glycosyltr_2/OpgH_subfam"/>
</dbReference>
<keyword evidence="8" id="KW-0319">Glycerol metabolism</keyword>
<organism evidence="19 20">
    <name type="scientific">Pseudanabaena catenata USMAC16</name>
    <dbReference type="NCBI Taxonomy" id="1855837"/>
    <lineage>
        <taxon>Bacteria</taxon>
        <taxon>Bacillati</taxon>
        <taxon>Cyanobacteriota</taxon>
        <taxon>Cyanophyceae</taxon>
        <taxon>Pseudanabaenales</taxon>
        <taxon>Pseudanabaenaceae</taxon>
        <taxon>Pseudanabaena</taxon>
    </lineage>
</organism>
<dbReference type="Gene3D" id="3.90.550.10">
    <property type="entry name" value="Spore Coat Polysaccharide Biosynthesis Protein SpsA, Chain A"/>
    <property type="match status" value="1"/>
</dbReference>
<keyword evidence="10 18" id="KW-1133">Transmembrane helix</keyword>
<keyword evidence="12 18" id="KW-0472">Membrane</keyword>
<feature type="transmembrane region" description="Helical" evidence="18">
    <location>
        <begin position="352"/>
        <end position="374"/>
    </location>
</feature>
<dbReference type="CDD" id="cd06423">
    <property type="entry name" value="CESA_like"/>
    <property type="match status" value="1"/>
</dbReference>
<evidence type="ECO:0000256" key="10">
    <source>
        <dbReference type="ARBA" id="ARBA00022989"/>
    </source>
</evidence>
<keyword evidence="13" id="KW-0119">Carbohydrate metabolism</keyword>
<evidence type="ECO:0000256" key="18">
    <source>
        <dbReference type="SAM" id="Phobius"/>
    </source>
</evidence>
<feature type="transmembrane region" description="Helical" evidence="18">
    <location>
        <begin position="380"/>
        <end position="400"/>
    </location>
</feature>
<evidence type="ECO:0000313" key="19">
    <source>
        <dbReference type="EMBL" id="MDG3495686.1"/>
    </source>
</evidence>
<dbReference type="EC" id="2.4.1.336" evidence="15"/>
<comment type="caution">
    <text evidence="19">The sequence shown here is derived from an EMBL/GenBank/DDBJ whole genome shotgun (WGS) entry which is preliminary data.</text>
</comment>
<evidence type="ECO:0000256" key="13">
    <source>
        <dbReference type="ARBA" id="ARBA00023277"/>
    </source>
</evidence>
<accession>A0A9X4MDH7</accession>
<keyword evidence="7 18" id="KW-0812">Transmembrane</keyword>
<evidence type="ECO:0000256" key="3">
    <source>
        <dbReference type="ARBA" id="ARBA00006739"/>
    </source>
</evidence>
<dbReference type="GO" id="GO:0046467">
    <property type="term" value="P:membrane lipid biosynthetic process"/>
    <property type="evidence" value="ECO:0007669"/>
    <property type="project" value="UniProtKB-ARBA"/>
</dbReference>
<keyword evidence="9" id="KW-0460">Magnesium</keyword>
<evidence type="ECO:0000256" key="14">
    <source>
        <dbReference type="ARBA" id="ARBA00053004"/>
    </source>
</evidence>
<evidence type="ECO:0000256" key="8">
    <source>
        <dbReference type="ARBA" id="ARBA00022798"/>
    </source>
</evidence>
<feature type="transmembrane region" description="Helical" evidence="18">
    <location>
        <begin position="21"/>
        <end position="38"/>
    </location>
</feature>
<comment type="similarity">
    <text evidence="3">Belongs to the glycosyltransferase 2 family.</text>
</comment>
<evidence type="ECO:0000256" key="4">
    <source>
        <dbReference type="ARBA" id="ARBA00022516"/>
    </source>
</evidence>
<evidence type="ECO:0000256" key="16">
    <source>
        <dbReference type="ARBA" id="ARBA00068721"/>
    </source>
</evidence>
<evidence type="ECO:0000256" key="1">
    <source>
        <dbReference type="ARBA" id="ARBA00001946"/>
    </source>
</evidence>
<gene>
    <name evidence="19" type="ORF">FEV09_14115</name>
</gene>
<dbReference type="GO" id="GO:0006071">
    <property type="term" value="P:glycerol metabolic process"/>
    <property type="evidence" value="ECO:0007669"/>
    <property type="project" value="UniProtKB-KW"/>
</dbReference>
<comment type="catalytic activity">
    <reaction evidence="14">
        <text>a 1,2-diacyl-sn-glycerol + UDP-alpha-D-glucose = a 1,2-diacyl-3-O-(beta-D-glucopyranosyl)-sn-glycerol + UDP + H(+)</text>
        <dbReference type="Rhea" id="RHEA:17285"/>
        <dbReference type="ChEBI" id="CHEBI:15378"/>
        <dbReference type="ChEBI" id="CHEBI:17815"/>
        <dbReference type="ChEBI" id="CHEBI:58223"/>
        <dbReference type="ChEBI" id="CHEBI:58885"/>
        <dbReference type="ChEBI" id="CHEBI:75799"/>
        <dbReference type="EC" id="2.4.1.336"/>
    </reaction>
</comment>